<protein>
    <submittedName>
        <fullName evidence="1">Uncharacterized protein</fullName>
    </submittedName>
</protein>
<evidence type="ECO:0000313" key="1">
    <source>
        <dbReference type="EMBL" id="JAH08921.1"/>
    </source>
</evidence>
<name>A0A0E9PWD5_ANGAN</name>
<reference evidence="1" key="1">
    <citation type="submission" date="2014-11" db="EMBL/GenBank/DDBJ databases">
        <authorList>
            <person name="Amaro Gonzalez C."/>
        </authorList>
    </citation>
    <scope>NUCLEOTIDE SEQUENCE</scope>
</reference>
<organism evidence="1">
    <name type="scientific">Anguilla anguilla</name>
    <name type="common">European freshwater eel</name>
    <name type="synonym">Muraena anguilla</name>
    <dbReference type="NCBI Taxonomy" id="7936"/>
    <lineage>
        <taxon>Eukaryota</taxon>
        <taxon>Metazoa</taxon>
        <taxon>Chordata</taxon>
        <taxon>Craniata</taxon>
        <taxon>Vertebrata</taxon>
        <taxon>Euteleostomi</taxon>
        <taxon>Actinopterygii</taxon>
        <taxon>Neopterygii</taxon>
        <taxon>Teleostei</taxon>
        <taxon>Anguilliformes</taxon>
        <taxon>Anguillidae</taxon>
        <taxon>Anguilla</taxon>
    </lineage>
</organism>
<dbReference type="EMBL" id="GBXM01099656">
    <property type="protein sequence ID" value="JAH08921.1"/>
    <property type="molecule type" value="Transcribed_RNA"/>
</dbReference>
<proteinExistence type="predicted"/>
<dbReference type="AlphaFoldDB" id="A0A0E9PWD5"/>
<sequence length="23" mass="2486">MTARNLSVKSWDSLLAFSGPFSA</sequence>
<reference evidence="1" key="2">
    <citation type="journal article" date="2015" name="Fish Shellfish Immunol.">
        <title>Early steps in the European eel (Anguilla anguilla)-Vibrio vulnificus interaction in the gills: Role of the RtxA13 toxin.</title>
        <authorList>
            <person name="Callol A."/>
            <person name="Pajuelo D."/>
            <person name="Ebbesson L."/>
            <person name="Teles M."/>
            <person name="MacKenzie S."/>
            <person name="Amaro C."/>
        </authorList>
    </citation>
    <scope>NUCLEOTIDE SEQUENCE</scope>
</reference>
<accession>A0A0E9PWD5</accession>